<feature type="compositionally biased region" description="Acidic residues" evidence="1">
    <location>
        <begin position="54"/>
        <end position="63"/>
    </location>
</feature>
<dbReference type="AlphaFoldDB" id="A0AAF0CQ07"/>
<keyword evidence="3" id="KW-1185">Reference proteome</keyword>
<feature type="compositionally biased region" description="Low complexity" evidence="1">
    <location>
        <begin position="39"/>
        <end position="48"/>
    </location>
</feature>
<evidence type="ECO:0000256" key="1">
    <source>
        <dbReference type="SAM" id="MobiDB-lite"/>
    </source>
</evidence>
<feature type="region of interest" description="Disordered" evidence="1">
    <location>
        <begin position="34"/>
        <end position="111"/>
    </location>
</feature>
<organism evidence="2 3">
    <name type="scientific">Synoicihabitans lomoniglobus</name>
    <dbReference type="NCBI Taxonomy" id="2909285"/>
    <lineage>
        <taxon>Bacteria</taxon>
        <taxon>Pseudomonadati</taxon>
        <taxon>Verrucomicrobiota</taxon>
        <taxon>Opitutia</taxon>
        <taxon>Opitutales</taxon>
        <taxon>Opitutaceae</taxon>
        <taxon>Synoicihabitans</taxon>
    </lineage>
</organism>
<feature type="compositionally biased region" description="Low complexity" evidence="1">
    <location>
        <begin position="69"/>
        <end position="78"/>
    </location>
</feature>
<name>A0AAF0CQ07_9BACT</name>
<dbReference type="EMBL" id="CP119075">
    <property type="protein sequence ID" value="WED65931.1"/>
    <property type="molecule type" value="Genomic_DNA"/>
</dbReference>
<feature type="compositionally biased region" description="Basic and acidic residues" evidence="1">
    <location>
        <begin position="90"/>
        <end position="102"/>
    </location>
</feature>
<protein>
    <submittedName>
        <fullName evidence="2">Uncharacterized protein</fullName>
    </submittedName>
</protein>
<accession>A0AAF0CQ07</accession>
<dbReference type="KEGG" id="slom:PXH66_03595"/>
<gene>
    <name evidence="2" type="ORF">PXH66_03595</name>
</gene>
<reference evidence="2" key="1">
    <citation type="submission" date="2023-03" db="EMBL/GenBank/DDBJ databases">
        <title>Lomoglobus Profundus gen. nov., sp. nov., a novel member of the phylum Verrucomicrobia, isolated from deep-marine sediment of South China Sea.</title>
        <authorList>
            <person name="Ahmad T."/>
            <person name="Ishaq S.E."/>
            <person name="Wang F."/>
        </authorList>
    </citation>
    <scope>NUCLEOTIDE SEQUENCE</scope>
    <source>
        <strain evidence="2">LMO-M01</strain>
    </source>
</reference>
<evidence type="ECO:0000313" key="3">
    <source>
        <dbReference type="Proteomes" id="UP001218638"/>
    </source>
</evidence>
<dbReference type="RefSeq" id="WP_330927793.1">
    <property type="nucleotide sequence ID" value="NZ_CP119075.1"/>
</dbReference>
<dbReference type="Proteomes" id="UP001218638">
    <property type="component" value="Chromosome"/>
</dbReference>
<proteinExistence type="predicted"/>
<sequence length="154" mass="16528">MDDRLSEVLKLETLEASHRSAALAGAPIAVRSALDRKAQAPTTAPAAPKLQRENDDDDREDGIESWSNADMEAAMAAEAEARDGMNGGTEPRKPSRREREATLDGGPLPDLEAMIATVPADLQEKMDDLFRAKFQGVRRVPAATLKKASSTAST</sequence>
<evidence type="ECO:0000313" key="2">
    <source>
        <dbReference type="EMBL" id="WED65931.1"/>
    </source>
</evidence>